<dbReference type="KEGG" id="luo:HHL09_23905"/>
<sequence>MNKKQTLLFLGLCTAGLATGHVAKRIASSIPASDPVTKGSGSSSSGQGGSSDGPAIVSKAGIIAAARSTLRSKDTLESIRIADGPDLYARVALWMVDAGEEDIAAYWQHYRQQENCNRDINDLIFINWTRINPQGATTATKGTPDEHYAWWAWSCHEPAMALSTAIATNPDRLRNVAEGIGEFHSKWLLEHFDELPEKSRYHALSGLAKWDDCGDPLEKLDFLVKNGRGTDGGLFKVLAARDPWAAYDWLRENLPQRDHYPRSDSDLLSAFLDIAGSQRPEVLQRIIDQAPSGGMKRRMESALFESLLNTDPEAAIRQAKETKAPYILSQRLATAALHYLSSDREKAFELAKDLFEAAPNALGQSKNVKVENSTLSFGSDNTDVMNLLNAMMATDPARTVELQLPTAEASGQRVNSFSLLTSQWADSDLPAFAEWTKRQSDPVVRDYATAKIASKLRSDQNYPEAVDWIMSMSKSEEYLENAVLEWGRYDREAAGAWLEAADLPTERAEQLRKSIGIQ</sequence>
<name>A0A858RMS2_9BACT</name>
<evidence type="ECO:0000313" key="3">
    <source>
        <dbReference type="Proteomes" id="UP000501812"/>
    </source>
</evidence>
<reference evidence="2 3" key="1">
    <citation type="submission" date="2020-04" db="EMBL/GenBank/DDBJ databases">
        <title>Luteolibacter sp. G-1-1-1 isolated from soil.</title>
        <authorList>
            <person name="Dahal R.H."/>
        </authorList>
    </citation>
    <scope>NUCLEOTIDE SEQUENCE [LARGE SCALE GENOMIC DNA]</scope>
    <source>
        <strain evidence="2 3">G-1-1-1</strain>
    </source>
</reference>
<evidence type="ECO:0000313" key="2">
    <source>
        <dbReference type="EMBL" id="QJE98696.1"/>
    </source>
</evidence>
<organism evidence="2 3">
    <name type="scientific">Luteolibacter luteus</name>
    <dbReference type="NCBI Taxonomy" id="2728835"/>
    <lineage>
        <taxon>Bacteria</taxon>
        <taxon>Pseudomonadati</taxon>
        <taxon>Verrucomicrobiota</taxon>
        <taxon>Verrucomicrobiia</taxon>
        <taxon>Verrucomicrobiales</taxon>
        <taxon>Verrucomicrobiaceae</taxon>
        <taxon>Luteolibacter</taxon>
    </lineage>
</organism>
<protein>
    <submittedName>
        <fullName evidence="2">Uncharacterized protein</fullName>
    </submittedName>
</protein>
<dbReference type="RefSeq" id="WP_169457183.1">
    <property type="nucleotide sequence ID" value="NZ_CP051774.1"/>
</dbReference>
<dbReference type="EMBL" id="CP051774">
    <property type="protein sequence ID" value="QJE98696.1"/>
    <property type="molecule type" value="Genomic_DNA"/>
</dbReference>
<gene>
    <name evidence="2" type="ORF">HHL09_23905</name>
</gene>
<dbReference type="Proteomes" id="UP000501812">
    <property type="component" value="Chromosome"/>
</dbReference>
<dbReference type="AlphaFoldDB" id="A0A858RMS2"/>
<accession>A0A858RMS2</accession>
<keyword evidence="3" id="KW-1185">Reference proteome</keyword>
<proteinExistence type="predicted"/>
<evidence type="ECO:0000256" key="1">
    <source>
        <dbReference type="SAM" id="MobiDB-lite"/>
    </source>
</evidence>
<feature type="region of interest" description="Disordered" evidence="1">
    <location>
        <begin position="31"/>
        <end position="52"/>
    </location>
</feature>